<evidence type="ECO:0000313" key="1">
    <source>
        <dbReference type="EMBL" id="CAD7400641.1"/>
    </source>
</evidence>
<organism evidence="1">
    <name type="scientific">Timema cristinae</name>
    <name type="common">Walking stick</name>
    <dbReference type="NCBI Taxonomy" id="61476"/>
    <lineage>
        <taxon>Eukaryota</taxon>
        <taxon>Metazoa</taxon>
        <taxon>Ecdysozoa</taxon>
        <taxon>Arthropoda</taxon>
        <taxon>Hexapoda</taxon>
        <taxon>Insecta</taxon>
        <taxon>Pterygota</taxon>
        <taxon>Neoptera</taxon>
        <taxon>Polyneoptera</taxon>
        <taxon>Phasmatodea</taxon>
        <taxon>Timematodea</taxon>
        <taxon>Timematoidea</taxon>
        <taxon>Timematidae</taxon>
        <taxon>Timema</taxon>
    </lineage>
</organism>
<gene>
    <name evidence="1" type="ORF">TCEB3V08_LOCUS5625</name>
</gene>
<dbReference type="AlphaFoldDB" id="A0A7R9CQ90"/>
<accession>A0A7R9CQ90</accession>
<sequence length="96" mass="10517">MDFVQLTHFLDDPPIPKLQALIAMSGLVTDSNTRCNSFRLCCRLVITHLGGLCVVYPVAETSCSRVSSTRNSFPHSFINDAGARLHPIGSKLEDGR</sequence>
<protein>
    <submittedName>
        <fullName evidence="1">Uncharacterized protein</fullName>
    </submittedName>
</protein>
<reference evidence="1" key="1">
    <citation type="submission" date="2020-11" db="EMBL/GenBank/DDBJ databases">
        <authorList>
            <person name="Tran Van P."/>
        </authorList>
    </citation>
    <scope>NUCLEOTIDE SEQUENCE</scope>
</reference>
<name>A0A7R9CQ90_TIMCR</name>
<proteinExistence type="predicted"/>
<dbReference type="EMBL" id="OC318117">
    <property type="protein sequence ID" value="CAD7400641.1"/>
    <property type="molecule type" value="Genomic_DNA"/>
</dbReference>